<dbReference type="InterPro" id="IPR052897">
    <property type="entry name" value="Sec-Metab_Biosynth_Hydrolase"/>
</dbReference>
<sequence length="306" mass="31180">MTDTTAVRAGRHLRPRKRVVIPAMLAVAVLAIPAASTAASAAATASTTSATHAVTPRAHAGSGTRGSHGPKPTVVLVHGAFADSSGWNGVITRLVRDGYPVIAPADPLRDLTTDAAYISSVLDTIPGPVVLVGHSYGGEVITNAAVGHANVRALVYIAAFAPEQGESALALTGEFPGSQLGANILTRPFPTAEGGTGVDAYVDPAHFREVFAGDLPASTTRLMAATQRPVTLAALSTPSGVPAWKTIPSWYLVAGSDQAIPAAAERLMAKRAGARTVEIKGASHVVMISHPGRTADLITAAADATT</sequence>
<evidence type="ECO:0000256" key="2">
    <source>
        <dbReference type="SAM" id="SignalP"/>
    </source>
</evidence>
<comment type="caution">
    <text evidence="4">The sequence shown here is derived from an EMBL/GenBank/DDBJ whole genome shotgun (WGS) entry which is preliminary data.</text>
</comment>
<feature type="chain" id="PRO_5046399229" evidence="2">
    <location>
        <begin position="42"/>
        <end position="306"/>
    </location>
</feature>
<dbReference type="EMBL" id="JBHSBB010000008">
    <property type="protein sequence ID" value="MFC4031579.1"/>
    <property type="molecule type" value="Genomic_DNA"/>
</dbReference>
<keyword evidence="5" id="KW-1185">Reference proteome</keyword>
<accession>A0ABV8HI00</accession>
<dbReference type="PANTHER" id="PTHR37017">
    <property type="entry name" value="AB HYDROLASE-1 DOMAIN-CONTAINING PROTEIN-RELATED"/>
    <property type="match status" value="1"/>
</dbReference>
<evidence type="ECO:0000313" key="4">
    <source>
        <dbReference type="EMBL" id="MFC4031579.1"/>
    </source>
</evidence>
<dbReference type="PANTHER" id="PTHR37017:SF11">
    <property type="entry name" value="ESTERASE_LIPASE_THIOESTERASE DOMAIN-CONTAINING PROTEIN"/>
    <property type="match status" value="1"/>
</dbReference>
<reference evidence="5" key="1">
    <citation type="journal article" date="2019" name="Int. J. Syst. Evol. Microbiol.">
        <title>The Global Catalogue of Microorganisms (GCM) 10K type strain sequencing project: providing services to taxonomists for standard genome sequencing and annotation.</title>
        <authorList>
            <consortium name="The Broad Institute Genomics Platform"/>
            <consortium name="The Broad Institute Genome Sequencing Center for Infectious Disease"/>
            <person name="Wu L."/>
            <person name="Ma J."/>
        </authorList>
    </citation>
    <scope>NUCLEOTIDE SEQUENCE [LARGE SCALE GENOMIC DNA]</scope>
    <source>
        <strain evidence="5">CGMCC 4.7237</strain>
    </source>
</reference>
<evidence type="ECO:0000259" key="3">
    <source>
        <dbReference type="Pfam" id="PF12697"/>
    </source>
</evidence>
<organism evidence="4 5">
    <name type="scientific">Streptomyces polygonati</name>
    <dbReference type="NCBI Taxonomy" id="1617087"/>
    <lineage>
        <taxon>Bacteria</taxon>
        <taxon>Bacillati</taxon>
        <taxon>Actinomycetota</taxon>
        <taxon>Actinomycetes</taxon>
        <taxon>Kitasatosporales</taxon>
        <taxon>Streptomycetaceae</taxon>
        <taxon>Streptomyces</taxon>
    </lineage>
</organism>
<dbReference type="RefSeq" id="WP_386427852.1">
    <property type="nucleotide sequence ID" value="NZ_JBHSBB010000008.1"/>
</dbReference>
<dbReference type="Pfam" id="PF12697">
    <property type="entry name" value="Abhydrolase_6"/>
    <property type="match status" value="1"/>
</dbReference>
<name>A0ABV8HI00_9ACTN</name>
<dbReference type="Proteomes" id="UP001595765">
    <property type="component" value="Unassembled WGS sequence"/>
</dbReference>
<feature type="region of interest" description="Disordered" evidence="1">
    <location>
        <begin position="46"/>
        <end position="69"/>
    </location>
</feature>
<dbReference type="InterPro" id="IPR000073">
    <property type="entry name" value="AB_hydrolase_1"/>
</dbReference>
<proteinExistence type="predicted"/>
<evidence type="ECO:0000313" key="5">
    <source>
        <dbReference type="Proteomes" id="UP001595765"/>
    </source>
</evidence>
<feature type="signal peptide" evidence="2">
    <location>
        <begin position="1"/>
        <end position="41"/>
    </location>
</feature>
<keyword evidence="2" id="KW-0732">Signal</keyword>
<keyword evidence="4" id="KW-0378">Hydrolase</keyword>
<protein>
    <submittedName>
        <fullName evidence="4">Alpha/beta fold hydrolase</fullName>
    </submittedName>
</protein>
<feature type="compositionally biased region" description="Low complexity" evidence="1">
    <location>
        <begin position="46"/>
        <end position="55"/>
    </location>
</feature>
<evidence type="ECO:0000256" key="1">
    <source>
        <dbReference type="SAM" id="MobiDB-lite"/>
    </source>
</evidence>
<dbReference type="InterPro" id="IPR029058">
    <property type="entry name" value="AB_hydrolase_fold"/>
</dbReference>
<feature type="domain" description="AB hydrolase-1" evidence="3">
    <location>
        <begin position="74"/>
        <end position="296"/>
    </location>
</feature>
<dbReference type="Gene3D" id="3.40.50.1820">
    <property type="entry name" value="alpha/beta hydrolase"/>
    <property type="match status" value="1"/>
</dbReference>
<dbReference type="SUPFAM" id="SSF53474">
    <property type="entry name" value="alpha/beta-Hydrolases"/>
    <property type="match status" value="1"/>
</dbReference>
<gene>
    <name evidence="4" type="ORF">ACFO3J_08805</name>
</gene>
<dbReference type="GO" id="GO:0016787">
    <property type="term" value="F:hydrolase activity"/>
    <property type="evidence" value="ECO:0007669"/>
    <property type="project" value="UniProtKB-KW"/>
</dbReference>